<dbReference type="InterPro" id="IPR015424">
    <property type="entry name" value="PyrdxlP-dep_Trfase"/>
</dbReference>
<dbReference type="RefSeq" id="WP_194706494.1">
    <property type="nucleotide sequence ID" value="NZ_JADKPN010000004.1"/>
</dbReference>
<keyword evidence="7" id="KW-0732">Signal</keyword>
<accession>A0A930YE15</accession>
<feature type="region of interest" description="Disordered" evidence="6">
    <location>
        <begin position="28"/>
        <end position="56"/>
    </location>
</feature>
<comment type="caution">
    <text evidence="9">The sequence shown here is derived from an EMBL/GenBank/DDBJ whole genome shotgun (WGS) entry which is preliminary data.</text>
</comment>
<dbReference type="GO" id="GO:0008483">
    <property type="term" value="F:transaminase activity"/>
    <property type="evidence" value="ECO:0007669"/>
    <property type="project" value="UniProtKB-KW"/>
</dbReference>
<evidence type="ECO:0000256" key="6">
    <source>
        <dbReference type="SAM" id="MobiDB-lite"/>
    </source>
</evidence>
<comment type="similarity">
    <text evidence="2">Belongs to the class-V pyridoxal-phosphate-dependent aminotransferase family. Csd subfamily.</text>
</comment>
<dbReference type="SUPFAM" id="SSF53383">
    <property type="entry name" value="PLP-dependent transferases"/>
    <property type="match status" value="1"/>
</dbReference>
<dbReference type="InterPro" id="IPR006311">
    <property type="entry name" value="TAT_signal"/>
</dbReference>
<keyword evidence="3" id="KW-0663">Pyridoxal phosphate</keyword>
<dbReference type="PROSITE" id="PS51318">
    <property type="entry name" value="TAT"/>
    <property type="match status" value="1"/>
</dbReference>
<protein>
    <submittedName>
        <fullName evidence="9">Aminotransferase class V-fold PLP-dependent enzyme</fullName>
    </submittedName>
</protein>
<feature type="compositionally biased region" description="Polar residues" evidence="6">
    <location>
        <begin position="30"/>
        <end position="45"/>
    </location>
</feature>
<dbReference type="Gene3D" id="3.40.640.10">
    <property type="entry name" value="Type I PLP-dependent aspartate aminotransferase-like (Major domain)"/>
    <property type="match status" value="1"/>
</dbReference>
<dbReference type="Pfam" id="PF00266">
    <property type="entry name" value="Aminotran_5"/>
    <property type="match status" value="1"/>
</dbReference>
<evidence type="ECO:0000256" key="3">
    <source>
        <dbReference type="ARBA" id="ARBA00022898"/>
    </source>
</evidence>
<keyword evidence="9" id="KW-0032">Aminotransferase</keyword>
<dbReference type="PANTHER" id="PTHR43586">
    <property type="entry name" value="CYSTEINE DESULFURASE"/>
    <property type="match status" value="1"/>
</dbReference>
<keyword evidence="10" id="KW-1185">Reference proteome</keyword>
<evidence type="ECO:0000313" key="9">
    <source>
        <dbReference type="EMBL" id="MBF4763302.1"/>
    </source>
</evidence>
<dbReference type="InterPro" id="IPR015422">
    <property type="entry name" value="PyrdxlP-dep_Trfase_small"/>
</dbReference>
<keyword evidence="9" id="KW-0808">Transferase</keyword>
<dbReference type="Gene3D" id="3.90.1150.10">
    <property type="entry name" value="Aspartate Aminotransferase, domain 1"/>
    <property type="match status" value="1"/>
</dbReference>
<feature type="signal peptide" evidence="7">
    <location>
        <begin position="1"/>
        <end position="24"/>
    </location>
</feature>
<comment type="cofactor">
    <cofactor evidence="1 5">
        <name>pyridoxal 5'-phosphate</name>
        <dbReference type="ChEBI" id="CHEBI:597326"/>
    </cofactor>
</comment>
<dbReference type="InterPro" id="IPR000192">
    <property type="entry name" value="Aminotrans_V_dom"/>
</dbReference>
<evidence type="ECO:0000256" key="5">
    <source>
        <dbReference type="RuleBase" id="RU004504"/>
    </source>
</evidence>
<evidence type="ECO:0000256" key="2">
    <source>
        <dbReference type="ARBA" id="ARBA00010447"/>
    </source>
</evidence>
<feature type="domain" description="Aminotransferase class V" evidence="8">
    <location>
        <begin position="115"/>
        <end position="394"/>
    </location>
</feature>
<organism evidence="9 10">
    <name type="scientific">Nocardioides islandensis</name>
    <dbReference type="NCBI Taxonomy" id="433663"/>
    <lineage>
        <taxon>Bacteria</taxon>
        <taxon>Bacillati</taxon>
        <taxon>Actinomycetota</taxon>
        <taxon>Actinomycetes</taxon>
        <taxon>Propionibacteriales</taxon>
        <taxon>Nocardioidaceae</taxon>
        <taxon>Nocardioides</taxon>
    </lineage>
</organism>
<feature type="chain" id="PRO_5038810398" evidence="7">
    <location>
        <begin position="25"/>
        <end position="426"/>
    </location>
</feature>
<evidence type="ECO:0000256" key="4">
    <source>
        <dbReference type="ARBA" id="ARBA00050776"/>
    </source>
</evidence>
<proteinExistence type="inferred from homology"/>
<sequence>MPAPTRRTVLGAGLASVAALGLTACDDDTSATPQSQVSKASTSPTGAPAPSDWDPTDWDDVRAQFPLDPSLAQFAAFVLSPHTQELDAAIAGYRDELAFDTEGALFQGIDREDAVRDEAAGFAGGAPGEYALTDSTTMGIAHMYGGLSLSPGDEVVSTTHDFFSTEDALRLLELRTGATVKRVTLYDDPWRASVDEMVDRLMKGVTARTKVVAVTWVHSSTGVRLPIREIADALDGRALLCVDGVHGFAAVDVDLPDLGCDLLAAGTHKWLFGPRGTGILWARSFGPLTELIPSFDGFEDGARLTPGGYKAFEHRWAMADAFRIQRRITRKAVVARTVAQATRLKEGLQEADRITVITPQDPAVSAGIVCLDVEGLMPANAVLELRDQGIVASATPYRTSYLRLGPSIATTPEQVDAAIEAVSGLV</sequence>
<dbReference type="Proteomes" id="UP000640489">
    <property type="component" value="Unassembled WGS sequence"/>
</dbReference>
<gene>
    <name evidence="9" type="ORF">ISU07_09190</name>
</gene>
<evidence type="ECO:0000313" key="10">
    <source>
        <dbReference type="Proteomes" id="UP000640489"/>
    </source>
</evidence>
<dbReference type="PANTHER" id="PTHR43586:SF8">
    <property type="entry name" value="CYSTEINE DESULFURASE 1, CHLOROPLASTIC"/>
    <property type="match status" value="1"/>
</dbReference>
<dbReference type="InterPro" id="IPR015421">
    <property type="entry name" value="PyrdxlP-dep_Trfase_major"/>
</dbReference>
<dbReference type="GO" id="GO:0031071">
    <property type="term" value="F:cysteine desulfurase activity"/>
    <property type="evidence" value="ECO:0007669"/>
    <property type="project" value="UniProtKB-EC"/>
</dbReference>
<evidence type="ECO:0000256" key="7">
    <source>
        <dbReference type="SAM" id="SignalP"/>
    </source>
</evidence>
<dbReference type="EMBL" id="JADKPN010000004">
    <property type="protein sequence ID" value="MBF4763302.1"/>
    <property type="molecule type" value="Genomic_DNA"/>
</dbReference>
<evidence type="ECO:0000256" key="1">
    <source>
        <dbReference type="ARBA" id="ARBA00001933"/>
    </source>
</evidence>
<dbReference type="InterPro" id="IPR020578">
    <property type="entry name" value="Aminotrans_V_PyrdxlP_BS"/>
</dbReference>
<dbReference type="PROSITE" id="PS51257">
    <property type="entry name" value="PROKAR_LIPOPROTEIN"/>
    <property type="match status" value="1"/>
</dbReference>
<name>A0A930YE15_9ACTN</name>
<dbReference type="AlphaFoldDB" id="A0A930YE15"/>
<comment type="catalytic activity">
    <reaction evidence="4">
        <text>(sulfur carrier)-H + L-cysteine = (sulfur carrier)-SH + L-alanine</text>
        <dbReference type="Rhea" id="RHEA:43892"/>
        <dbReference type="Rhea" id="RHEA-COMP:14737"/>
        <dbReference type="Rhea" id="RHEA-COMP:14739"/>
        <dbReference type="ChEBI" id="CHEBI:29917"/>
        <dbReference type="ChEBI" id="CHEBI:35235"/>
        <dbReference type="ChEBI" id="CHEBI:57972"/>
        <dbReference type="ChEBI" id="CHEBI:64428"/>
        <dbReference type="EC" id="2.8.1.7"/>
    </reaction>
</comment>
<dbReference type="PROSITE" id="PS00595">
    <property type="entry name" value="AA_TRANSFER_CLASS_5"/>
    <property type="match status" value="1"/>
</dbReference>
<reference evidence="9" key="1">
    <citation type="submission" date="2020-11" db="EMBL/GenBank/DDBJ databases">
        <title>Nocardioides sp. nov., isolated from Soil of Cynanchum wilfordii Hemsley rhizosphere.</title>
        <authorList>
            <person name="Lee J.-S."/>
            <person name="Suh M.K."/>
            <person name="Kim J.-S."/>
        </authorList>
    </citation>
    <scope>NUCLEOTIDE SEQUENCE</scope>
    <source>
        <strain evidence="9">KCTC 19275</strain>
    </source>
</reference>
<evidence type="ECO:0000259" key="8">
    <source>
        <dbReference type="Pfam" id="PF00266"/>
    </source>
</evidence>